<evidence type="ECO:0000313" key="2">
    <source>
        <dbReference type="EMBL" id="KAF9509113.1"/>
    </source>
</evidence>
<sequence length="511" mass="56291">MADISPAHSPVGSLSNSPVHNTVNSPALSTGSSLAPWNSLGSPHGSPASPGNSPYHSSLQLCLPHLCSPLAFYFDKLDFDFCTPTPTPTQDHRGDTPLFLDDGEGSEDEIDHSLENGGDIDSGNEVLAKSLGGPFTEQQIAETREIVDAMNQQLEQKAEEWDGEDSAEWKKKAKELVEQHNASKAAQATAIALSPAAMGKVIKQTTKCWTNDLKWMATMNIHGFCTFFSGIPDEVASKHNAVFTGTPAMKAWLDESFPKDSTLLKMIHSHILVYQGEQQLQRDVRQKVPKTMHMMWKEISEELQNLLKPFVGHIPRVPWATLPRFLANNHLKMENWVTEFWKKLWWAFFELKDDLQLVQILQLVEDTRLPDDIAIVVDRYNAILVTTGQAYESEGLGGPESHNDVNGVVQKKKQVHGGRKKGTRDVISSKFIAESDEEPEDQGASMFDASLGDISGSASGPDPFTVPVNWENGVNTGVYNPVVPNDVPPSDFDALLAQYPDLGLGFFSSLE</sequence>
<feature type="region of interest" description="Disordered" evidence="1">
    <location>
        <begin position="1"/>
        <end position="31"/>
    </location>
</feature>
<protein>
    <submittedName>
        <fullName evidence="2">Uncharacterized protein</fullName>
    </submittedName>
</protein>
<proteinExistence type="predicted"/>
<evidence type="ECO:0000313" key="3">
    <source>
        <dbReference type="Proteomes" id="UP000886523"/>
    </source>
</evidence>
<feature type="region of interest" description="Disordered" evidence="1">
    <location>
        <begin position="85"/>
        <end position="107"/>
    </location>
</feature>
<feature type="region of interest" description="Disordered" evidence="1">
    <location>
        <begin position="433"/>
        <end position="452"/>
    </location>
</feature>
<gene>
    <name evidence="2" type="ORF">BS47DRAFT_1365510</name>
</gene>
<organism evidence="2 3">
    <name type="scientific">Hydnum rufescens UP504</name>
    <dbReference type="NCBI Taxonomy" id="1448309"/>
    <lineage>
        <taxon>Eukaryota</taxon>
        <taxon>Fungi</taxon>
        <taxon>Dikarya</taxon>
        <taxon>Basidiomycota</taxon>
        <taxon>Agaricomycotina</taxon>
        <taxon>Agaricomycetes</taxon>
        <taxon>Cantharellales</taxon>
        <taxon>Hydnaceae</taxon>
        <taxon>Hydnum</taxon>
    </lineage>
</organism>
<dbReference type="EMBL" id="MU129043">
    <property type="protein sequence ID" value="KAF9509113.1"/>
    <property type="molecule type" value="Genomic_DNA"/>
</dbReference>
<dbReference type="Proteomes" id="UP000886523">
    <property type="component" value="Unassembled WGS sequence"/>
</dbReference>
<name>A0A9P6ANM6_9AGAM</name>
<evidence type="ECO:0000256" key="1">
    <source>
        <dbReference type="SAM" id="MobiDB-lite"/>
    </source>
</evidence>
<comment type="caution">
    <text evidence="2">The sequence shown here is derived from an EMBL/GenBank/DDBJ whole genome shotgun (WGS) entry which is preliminary data.</text>
</comment>
<feature type="compositionally biased region" description="Polar residues" evidence="1">
    <location>
        <begin position="12"/>
        <end position="31"/>
    </location>
</feature>
<reference evidence="2" key="1">
    <citation type="journal article" date="2020" name="Nat. Commun.">
        <title>Large-scale genome sequencing of mycorrhizal fungi provides insights into the early evolution of symbiotic traits.</title>
        <authorList>
            <person name="Miyauchi S."/>
            <person name="Kiss E."/>
            <person name="Kuo A."/>
            <person name="Drula E."/>
            <person name="Kohler A."/>
            <person name="Sanchez-Garcia M."/>
            <person name="Morin E."/>
            <person name="Andreopoulos B."/>
            <person name="Barry K.W."/>
            <person name="Bonito G."/>
            <person name="Buee M."/>
            <person name="Carver A."/>
            <person name="Chen C."/>
            <person name="Cichocki N."/>
            <person name="Clum A."/>
            <person name="Culley D."/>
            <person name="Crous P.W."/>
            <person name="Fauchery L."/>
            <person name="Girlanda M."/>
            <person name="Hayes R.D."/>
            <person name="Keri Z."/>
            <person name="LaButti K."/>
            <person name="Lipzen A."/>
            <person name="Lombard V."/>
            <person name="Magnuson J."/>
            <person name="Maillard F."/>
            <person name="Murat C."/>
            <person name="Nolan M."/>
            <person name="Ohm R.A."/>
            <person name="Pangilinan J."/>
            <person name="Pereira M.F."/>
            <person name="Perotto S."/>
            <person name="Peter M."/>
            <person name="Pfister S."/>
            <person name="Riley R."/>
            <person name="Sitrit Y."/>
            <person name="Stielow J.B."/>
            <person name="Szollosi G."/>
            <person name="Zifcakova L."/>
            <person name="Stursova M."/>
            <person name="Spatafora J.W."/>
            <person name="Tedersoo L."/>
            <person name="Vaario L.M."/>
            <person name="Yamada A."/>
            <person name="Yan M."/>
            <person name="Wang P."/>
            <person name="Xu J."/>
            <person name="Bruns T."/>
            <person name="Baldrian P."/>
            <person name="Vilgalys R."/>
            <person name="Dunand C."/>
            <person name="Henrissat B."/>
            <person name="Grigoriev I.V."/>
            <person name="Hibbett D."/>
            <person name="Nagy L.G."/>
            <person name="Martin F.M."/>
        </authorList>
    </citation>
    <scope>NUCLEOTIDE SEQUENCE</scope>
    <source>
        <strain evidence="2">UP504</strain>
    </source>
</reference>
<keyword evidence="3" id="KW-1185">Reference proteome</keyword>
<dbReference type="AlphaFoldDB" id="A0A9P6ANM6"/>
<accession>A0A9P6ANM6</accession>